<evidence type="ECO:0000256" key="2">
    <source>
        <dbReference type="ARBA" id="ARBA00022801"/>
    </source>
</evidence>
<dbReference type="InterPro" id="IPR023828">
    <property type="entry name" value="Peptidase_S8_Ser-AS"/>
</dbReference>
<dbReference type="CDD" id="cd04056">
    <property type="entry name" value="Peptidases_S53"/>
    <property type="match status" value="1"/>
</dbReference>
<dbReference type="SUPFAM" id="SSF52743">
    <property type="entry name" value="Subtilisin-like"/>
    <property type="match status" value="1"/>
</dbReference>
<dbReference type="Proteomes" id="UP000177515">
    <property type="component" value="Chromosome 1"/>
</dbReference>
<dbReference type="Gene3D" id="3.40.50.200">
    <property type="entry name" value="Peptidase S8/S53 domain"/>
    <property type="match status" value="1"/>
</dbReference>
<dbReference type="PROSITE" id="PS51695">
    <property type="entry name" value="SEDOLISIN"/>
    <property type="match status" value="1"/>
</dbReference>
<dbReference type="PROSITE" id="PS51257">
    <property type="entry name" value="PROKAR_LIPOPROTEIN"/>
    <property type="match status" value="1"/>
</dbReference>
<keyword evidence="3 4" id="KW-0720">Serine protease</keyword>
<evidence type="ECO:0000256" key="3">
    <source>
        <dbReference type="ARBA" id="ARBA00022825"/>
    </source>
</evidence>
<dbReference type="PROSITE" id="PS00138">
    <property type="entry name" value="SUBTILASE_SER"/>
    <property type="match status" value="1"/>
</dbReference>
<dbReference type="InterPro" id="IPR050819">
    <property type="entry name" value="Tripeptidyl-peptidase_I"/>
</dbReference>
<dbReference type="Gene3D" id="2.60.40.10">
    <property type="entry name" value="Immunoglobulins"/>
    <property type="match status" value="3"/>
</dbReference>
<evidence type="ECO:0000259" key="6">
    <source>
        <dbReference type="PROSITE" id="PS51695"/>
    </source>
</evidence>
<keyword evidence="2 4" id="KW-0378">Hydrolase</keyword>
<keyword evidence="8" id="KW-1185">Reference proteome</keyword>
<proteinExistence type="predicted"/>
<dbReference type="PANTHER" id="PTHR14218">
    <property type="entry name" value="PROTEASE S8 TRIPEPTIDYL PEPTIDASE I CLN2"/>
    <property type="match status" value="1"/>
</dbReference>
<feature type="active site" description="Charge relay system" evidence="4">
    <location>
        <position position="250"/>
    </location>
</feature>
<evidence type="ECO:0000313" key="7">
    <source>
        <dbReference type="EMBL" id="AOZ05298.1"/>
    </source>
</evidence>
<protein>
    <submittedName>
        <fullName evidence="7">Peptidase S53</fullName>
    </submittedName>
</protein>
<gene>
    <name evidence="7" type="ORF">BKK80_05325</name>
</gene>
<evidence type="ECO:0000256" key="4">
    <source>
        <dbReference type="PROSITE-ProRule" id="PRU01032"/>
    </source>
</evidence>
<feature type="chain" id="PRO_5045711404" evidence="5">
    <location>
        <begin position="31"/>
        <end position="774"/>
    </location>
</feature>
<feature type="binding site" evidence="4">
    <location>
        <position position="472"/>
    </location>
    <ligand>
        <name>Ca(2+)</name>
        <dbReference type="ChEBI" id="CHEBI:29108"/>
    </ligand>
</feature>
<feature type="active site" description="Charge relay system" evidence="4">
    <location>
        <position position="423"/>
    </location>
</feature>
<name>A0ABM6F1P4_9BURK</name>
<feature type="domain" description="Peptidase S53" evidence="6">
    <location>
        <begin position="135"/>
        <end position="511"/>
    </location>
</feature>
<dbReference type="InterPro" id="IPR013783">
    <property type="entry name" value="Ig-like_fold"/>
</dbReference>
<feature type="active site" description="Charge relay system" evidence="4">
    <location>
        <position position="246"/>
    </location>
</feature>
<keyword evidence="4" id="KW-0479">Metal-binding</keyword>
<evidence type="ECO:0000256" key="5">
    <source>
        <dbReference type="SAM" id="SignalP"/>
    </source>
</evidence>
<evidence type="ECO:0000256" key="1">
    <source>
        <dbReference type="ARBA" id="ARBA00022670"/>
    </source>
</evidence>
<feature type="signal peptide" evidence="5">
    <location>
        <begin position="1"/>
        <end position="30"/>
    </location>
</feature>
<reference evidence="7 8" key="1">
    <citation type="submission" date="2016-10" db="EMBL/GenBank/DDBJ databases">
        <title>Complete genome sequences of three Cupriavidus strains isolated from various Malaysian environments.</title>
        <authorList>
            <person name="Abdullah A.A.-A."/>
            <person name="Shafie N.A.H."/>
            <person name="Lau N.S."/>
        </authorList>
    </citation>
    <scope>NUCLEOTIDE SEQUENCE [LARGE SCALE GENOMIC DNA]</scope>
    <source>
        <strain evidence="7 8">USMAA1020</strain>
    </source>
</reference>
<comment type="cofactor">
    <cofactor evidence="4">
        <name>Ca(2+)</name>
        <dbReference type="ChEBI" id="CHEBI:29108"/>
    </cofactor>
    <text evidence="4">Binds 1 Ca(2+) ion per subunit.</text>
</comment>
<dbReference type="Pfam" id="PF05345">
    <property type="entry name" value="He_PIG"/>
    <property type="match status" value="2"/>
</dbReference>
<feature type="binding site" evidence="4">
    <location>
        <position position="489"/>
    </location>
    <ligand>
        <name>Ca(2+)</name>
        <dbReference type="ChEBI" id="CHEBI:29108"/>
    </ligand>
</feature>
<keyword evidence="5" id="KW-0732">Signal</keyword>
<dbReference type="RefSeq" id="WP_071068678.1">
    <property type="nucleotide sequence ID" value="NZ_CP017754.1"/>
</dbReference>
<evidence type="ECO:0000313" key="8">
    <source>
        <dbReference type="Proteomes" id="UP000177515"/>
    </source>
</evidence>
<dbReference type="SUPFAM" id="SSF49313">
    <property type="entry name" value="Cadherin-like"/>
    <property type="match status" value="2"/>
</dbReference>
<dbReference type="InterPro" id="IPR036852">
    <property type="entry name" value="Peptidase_S8/S53_dom_sf"/>
</dbReference>
<accession>A0ABM6F1P4</accession>
<sequence>MKRPALPKRPLLPAPISALVPLLLPALLSACGGSTDGSGNAAAPATSTSITLTPLAADVASAALTPHFSLAPVVLAAPADLDSLAPSASALQPAATQAVPAALAATSTTRLTPQALAANPLAAAPAASGSTTVTTYTPAQIRAGYGLPALPASWTGLSASVAAQMGAGQTVYIVDAMSDPNIAAELAAFSQKFGLPGCTTTAIAPGATLPLPAASTGGCQFSVVNATSSGAMTSIAPPYDSGWATEIALDVQWVHATAPLARIILIQASNASTASLLGAINLANAMGPGVISMSFGAAEGSWTSSVDSAFTRTNMTYMAATGDSGTGVEWPSVSKNVLGVGGTHLVLNGSTRTESVWSGTGGGISQYTTVPSYQTPAVPGVGSLSMRSVADVAFNADPYTGQYVAVIPPGGSTASWYSVGGTSLATPQWAAIAAIANALRAQGGKAPLGLAQTLLYGNVGANAGAYAAAFRDITQGSDGACATCAAHTGYDQPSGLGTPNVSSLLTSLTANAQPPAPVVTPVTVNGTAGSALSFTMAVSAPDAVTWSLANAPAGMSVSAAGLISWPQPVAGSYAVTVTATDKVTGSAGHATATIGIAAPPAPVVEATTVAAQPGSALRFQVQFSASDPVTFALSGAPSGMTISSAGVLSWASPVAGKYSVTVTAKDTTTGKSGSAVLTVQVSTRPIGPVLSAAPIRGVAGRALSGVIGVSDPGASAILVRISGAPPSMTFAASGQGILLNWTNPVAGTYTLVLSATDSAGLSTQSTLVLTISAN</sequence>
<keyword evidence="4" id="KW-0106">Calcium</keyword>
<feature type="binding site" evidence="4">
    <location>
        <position position="491"/>
    </location>
    <ligand>
        <name>Ca(2+)</name>
        <dbReference type="ChEBI" id="CHEBI:29108"/>
    </ligand>
</feature>
<dbReference type="InterPro" id="IPR030400">
    <property type="entry name" value="Sedolisin_dom"/>
</dbReference>
<organism evidence="7 8">
    <name type="scientific">Cupriavidus malaysiensis</name>
    <dbReference type="NCBI Taxonomy" id="367825"/>
    <lineage>
        <taxon>Bacteria</taxon>
        <taxon>Pseudomonadati</taxon>
        <taxon>Pseudomonadota</taxon>
        <taxon>Betaproteobacteria</taxon>
        <taxon>Burkholderiales</taxon>
        <taxon>Burkholderiaceae</taxon>
        <taxon>Cupriavidus</taxon>
    </lineage>
</organism>
<dbReference type="InterPro" id="IPR015919">
    <property type="entry name" value="Cadherin-like_sf"/>
</dbReference>
<feature type="binding site" evidence="4">
    <location>
        <position position="473"/>
    </location>
    <ligand>
        <name>Ca(2+)</name>
        <dbReference type="ChEBI" id="CHEBI:29108"/>
    </ligand>
</feature>
<dbReference type="PANTHER" id="PTHR14218:SF15">
    <property type="entry name" value="TRIPEPTIDYL-PEPTIDASE 1"/>
    <property type="match status" value="1"/>
</dbReference>
<dbReference type="EMBL" id="CP017754">
    <property type="protein sequence ID" value="AOZ05298.1"/>
    <property type="molecule type" value="Genomic_DNA"/>
</dbReference>
<keyword evidence="1 4" id="KW-0645">Protease</keyword>